<feature type="domain" description="CCD97-like C-terminal" evidence="2">
    <location>
        <begin position="113"/>
        <end position="298"/>
    </location>
</feature>
<feature type="compositionally biased region" description="Acidic residues" evidence="1">
    <location>
        <begin position="192"/>
        <end position="207"/>
    </location>
</feature>
<evidence type="ECO:0000313" key="3">
    <source>
        <dbReference type="EMBL" id="KAB0799017.1"/>
    </source>
</evidence>
<comment type="caution">
    <text evidence="3">The sequence shown here is derived from an EMBL/GenBank/DDBJ whole genome shotgun (WGS) entry which is preliminary data.</text>
</comment>
<dbReference type="EMBL" id="VVIM01000005">
    <property type="protein sequence ID" value="KAB0799017.1"/>
    <property type="molecule type" value="Genomic_DNA"/>
</dbReference>
<proteinExistence type="predicted"/>
<evidence type="ECO:0000256" key="1">
    <source>
        <dbReference type="SAM" id="MobiDB-lite"/>
    </source>
</evidence>
<name>A0A5N4ANW2_PHOPY</name>
<evidence type="ECO:0000313" key="4">
    <source>
        <dbReference type="Proteomes" id="UP000327044"/>
    </source>
</evidence>
<keyword evidence="4" id="KW-1185">Reference proteome</keyword>
<feature type="region of interest" description="Disordered" evidence="1">
    <location>
        <begin position="181"/>
        <end position="232"/>
    </location>
</feature>
<feature type="compositionally biased region" description="Basic and acidic residues" evidence="1">
    <location>
        <begin position="208"/>
        <end position="224"/>
    </location>
</feature>
<sequence>MAMECLVENLNEPPSKDEFDKLLEELSNNPEVLCKSQQRDEMDSSPEEKLKFLTEIFTKSKANFLSRFGRFLNSDEINLFQQFEEDTKDGYEVKYHLKNLKESSFKTSKRLRNKRFAALKRLVSTGAYFSETEMMKRNPLLYDQLVGRYLSTREKRLRDRSGCSDVNSFVSILMGGIEKEQMEAKRRVQEMEERDEEEDSSDSEEDTGTEKPVHTLWGEFREENNQPTKPRRTTKDIDLFITSEERELLKEEFVSTMYEQFLEGKDDDFDYNAVDNSEEYDNLEIITNDEEEKYFDSEEPEDVSMNVENTANVKEESSEDELDIYMSALNQHPSVCQLSEDIKKL</sequence>
<reference evidence="3 4" key="1">
    <citation type="journal article" date="2018" name="Elife">
        <title>Firefly genomes illuminate parallel origins of bioluminescence in beetles.</title>
        <authorList>
            <person name="Fallon T.R."/>
            <person name="Lower S.E."/>
            <person name="Chang C.H."/>
            <person name="Bessho-Uehara M."/>
            <person name="Martin G.J."/>
            <person name="Bewick A.J."/>
            <person name="Behringer M."/>
            <person name="Debat H.J."/>
            <person name="Wong I."/>
            <person name="Day J.C."/>
            <person name="Suvorov A."/>
            <person name="Silva C.J."/>
            <person name="Stanger-Hall K.F."/>
            <person name="Hall D.W."/>
            <person name="Schmitz R.J."/>
            <person name="Nelson D.R."/>
            <person name="Lewis S.M."/>
            <person name="Shigenobu S."/>
            <person name="Bybee S.M."/>
            <person name="Larracuente A.M."/>
            <person name="Oba Y."/>
            <person name="Weng J.K."/>
        </authorList>
    </citation>
    <scope>NUCLEOTIDE SEQUENCE [LARGE SCALE GENOMIC DNA]</scope>
    <source>
        <strain evidence="3">1611_PpyrPB1</strain>
        <tissue evidence="3">Whole body</tissue>
    </source>
</reference>
<dbReference type="OrthoDB" id="333176at2759"/>
<dbReference type="InParanoid" id="A0A5N4ANW2"/>
<dbReference type="PANTHER" id="PTHR31840">
    <property type="entry name" value="COILED-COIL DOMAIN-CONTAINING PROTEIN 97"/>
    <property type="match status" value="1"/>
</dbReference>
<dbReference type="Proteomes" id="UP000327044">
    <property type="component" value="Unassembled WGS sequence"/>
</dbReference>
<evidence type="ECO:0000259" key="2">
    <source>
        <dbReference type="Pfam" id="PF09747"/>
    </source>
</evidence>
<gene>
    <name evidence="3" type="ORF">PPYR_06897</name>
</gene>
<dbReference type="InterPro" id="IPR018613">
    <property type="entry name" value="Ccdc97-like"/>
</dbReference>
<dbReference type="FunCoup" id="A0A5N4ANW2">
    <property type="interactions" value="1173"/>
</dbReference>
<feature type="compositionally biased region" description="Basic and acidic residues" evidence="1">
    <location>
        <begin position="181"/>
        <end position="191"/>
    </location>
</feature>
<dbReference type="Pfam" id="PF09747">
    <property type="entry name" value="CCD97-like_C"/>
    <property type="match status" value="1"/>
</dbReference>
<accession>A0A5N4ANW2</accession>
<protein>
    <recommendedName>
        <fullName evidence="2">CCD97-like C-terminal domain-containing protein</fullName>
    </recommendedName>
</protein>
<dbReference type="PANTHER" id="PTHR31840:SF1">
    <property type="entry name" value="COILED-COIL DOMAIN-CONTAINING PROTEIN 97"/>
    <property type="match status" value="1"/>
</dbReference>
<dbReference type="AlphaFoldDB" id="A0A5N4ANW2"/>
<dbReference type="InterPro" id="IPR040233">
    <property type="entry name" value="CCD97-like_C"/>
</dbReference>
<organism evidence="3 4">
    <name type="scientific">Photinus pyralis</name>
    <name type="common">Common eastern firefly</name>
    <name type="synonym">Lampyris pyralis</name>
    <dbReference type="NCBI Taxonomy" id="7054"/>
    <lineage>
        <taxon>Eukaryota</taxon>
        <taxon>Metazoa</taxon>
        <taxon>Ecdysozoa</taxon>
        <taxon>Arthropoda</taxon>
        <taxon>Hexapoda</taxon>
        <taxon>Insecta</taxon>
        <taxon>Pterygota</taxon>
        <taxon>Neoptera</taxon>
        <taxon>Endopterygota</taxon>
        <taxon>Coleoptera</taxon>
        <taxon>Polyphaga</taxon>
        <taxon>Elateriformia</taxon>
        <taxon>Elateroidea</taxon>
        <taxon>Lampyridae</taxon>
        <taxon>Lampyrinae</taxon>
        <taxon>Photinus</taxon>
    </lineage>
</organism>